<dbReference type="Proteomes" id="UP000029868">
    <property type="component" value="Unassembled WGS sequence"/>
</dbReference>
<dbReference type="PANTHER" id="PTHR24422:SF8">
    <property type="entry name" value="CHEMOTAXIS PROTEIN"/>
    <property type="match status" value="1"/>
</dbReference>
<dbReference type="EMBL" id="JQEC01000021">
    <property type="protein sequence ID" value="KGJ93949.1"/>
    <property type="molecule type" value="Genomic_DNA"/>
</dbReference>
<dbReference type="PANTHER" id="PTHR24422">
    <property type="entry name" value="CHEMOTAXIS PROTEIN METHYLTRANSFERASE"/>
    <property type="match status" value="1"/>
</dbReference>
<organism evidence="2 3">
    <name type="scientific">Colwellia psychrerythraea</name>
    <name type="common">Vibrio psychroerythus</name>
    <dbReference type="NCBI Taxonomy" id="28229"/>
    <lineage>
        <taxon>Bacteria</taxon>
        <taxon>Pseudomonadati</taxon>
        <taxon>Pseudomonadota</taxon>
        <taxon>Gammaproteobacteria</taxon>
        <taxon>Alteromonadales</taxon>
        <taxon>Colwelliaceae</taxon>
        <taxon>Colwellia</taxon>
    </lineage>
</organism>
<feature type="domain" description="CheR-type methyltransferase" evidence="1">
    <location>
        <begin position="11"/>
        <end position="263"/>
    </location>
</feature>
<protein>
    <submittedName>
        <fullName evidence="2">MCP methyltransferase, CheR-type</fullName>
        <ecNumber evidence="2">2.1.1.80</ecNumber>
    </submittedName>
</protein>
<keyword evidence="2" id="KW-0489">Methyltransferase</keyword>
<dbReference type="InterPro" id="IPR050903">
    <property type="entry name" value="Bact_Chemotaxis_MeTrfase"/>
</dbReference>
<evidence type="ECO:0000259" key="1">
    <source>
        <dbReference type="PROSITE" id="PS50123"/>
    </source>
</evidence>
<dbReference type="AlphaFoldDB" id="A0A099KT52"/>
<dbReference type="SMART" id="SM00138">
    <property type="entry name" value="MeTrc"/>
    <property type="match status" value="1"/>
</dbReference>
<sequence>MAVNPSKETKAEPVTIELENKELELFIAATKSFSNYDLSGYAKASLKRRVKQLVIEYGLTSISELIPQLAHQPKKARKIINDLTVNVSEMFRDPHSFLVLKESVISYLASFPRLDIWIAGCACGEEAYSLAIILEECNLLKNTQIFATDINTDALEQAQSGVLIHNLSKEDARRYQVAGGIYSLSKYFSSAYGKQKISQHLLDHIHFTHHNLCQDRVFCSAHLVLCRNVMIYFDLELQNKVLQLLYDSTINNGYLVIGTKECLDESTIANHLTVVDRQSRIYQRKRT</sequence>
<dbReference type="RefSeq" id="WP_052093652.1">
    <property type="nucleotide sequence ID" value="NZ_JQEC01000021.1"/>
</dbReference>
<reference evidence="2 3" key="1">
    <citation type="submission" date="2014-08" db="EMBL/GenBank/DDBJ databases">
        <title>Genomic and Phenotypic Diversity of Colwellia psychrerythraea strains from Disparate Marine Basins.</title>
        <authorList>
            <person name="Techtmann S.M."/>
            <person name="Stelling S.C."/>
            <person name="Utturkar S.M."/>
            <person name="Alshibli N."/>
            <person name="Harris A."/>
            <person name="Brown S.D."/>
            <person name="Hazen T.C."/>
        </authorList>
    </citation>
    <scope>NUCLEOTIDE SEQUENCE [LARGE SCALE GENOMIC DNA]</scope>
    <source>
        <strain evidence="2 3">GAB14E</strain>
    </source>
</reference>
<dbReference type="Gene3D" id="3.40.50.150">
    <property type="entry name" value="Vaccinia Virus protein VP39"/>
    <property type="match status" value="1"/>
</dbReference>
<dbReference type="EC" id="2.1.1.80" evidence="2"/>
<dbReference type="Pfam" id="PF01739">
    <property type="entry name" value="CheR"/>
    <property type="match status" value="1"/>
</dbReference>
<dbReference type="PROSITE" id="PS50123">
    <property type="entry name" value="CHER"/>
    <property type="match status" value="1"/>
</dbReference>
<proteinExistence type="predicted"/>
<comment type="caution">
    <text evidence="2">The sequence shown here is derived from an EMBL/GenBank/DDBJ whole genome shotgun (WGS) entry which is preliminary data.</text>
</comment>
<dbReference type="GO" id="GO:0032259">
    <property type="term" value="P:methylation"/>
    <property type="evidence" value="ECO:0007669"/>
    <property type="project" value="UniProtKB-KW"/>
</dbReference>
<dbReference type="InterPro" id="IPR022641">
    <property type="entry name" value="CheR_N"/>
</dbReference>
<evidence type="ECO:0000313" key="3">
    <source>
        <dbReference type="Proteomes" id="UP000029868"/>
    </source>
</evidence>
<dbReference type="InterPro" id="IPR029063">
    <property type="entry name" value="SAM-dependent_MTases_sf"/>
</dbReference>
<name>A0A099KT52_COLPS</name>
<evidence type="ECO:0000313" key="2">
    <source>
        <dbReference type="EMBL" id="KGJ93949.1"/>
    </source>
</evidence>
<gene>
    <name evidence="2" type="ORF">GAB14E_2504</name>
</gene>
<dbReference type="PATRIC" id="fig|28229.3.peg.2127"/>
<dbReference type="InterPro" id="IPR022642">
    <property type="entry name" value="CheR_C"/>
</dbReference>
<keyword evidence="2" id="KW-0808">Transferase</keyword>
<accession>A0A099KT52</accession>
<dbReference type="InterPro" id="IPR000780">
    <property type="entry name" value="CheR_MeTrfase"/>
</dbReference>
<dbReference type="SUPFAM" id="SSF47757">
    <property type="entry name" value="Chemotaxis receptor methyltransferase CheR, N-terminal domain"/>
    <property type="match status" value="1"/>
</dbReference>
<dbReference type="SUPFAM" id="SSF53335">
    <property type="entry name" value="S-adenosyl-L-methionine-dependent methyltransferases"/>
    <property type="match status" value="1"/>
</dbReference>
<dbReference type="PRINTS" id="PR00996">
    <property type="entry name" value="CHERMTFRASE"/>
</dbReference>
<dbReference type="Pfam" id="PF03705">
    <property type="entry name" value="CheR_N"/>
    <property type="match status" value="1"/>
</dbReference>
<dbReference type="GO" id="GO:0008983">
    <property type="term" value="F:protein-glutamate O-methyltransferase activity"/>
    <property type="evidence" value="ECO:0007669"/>
    <property type="project" value="UniProtKB-EC"/>
</dbReference>